<proteinExistence type="predicted"/>
<dbReference type="EMBL" id="GEEE01012593">
    <property type="protein sequence ID" value="JAP50632.1"/>
    <property type="molecule type" value="Transcribed_RNA"/>
</dbReference>
<name>A0A0X3NNG8_SCHSO</name>
<dbReference type="EMBL" id="GEEE01020309">
    <property type="protein sequence ID" value="JAP42916.1"/>
    <property type="molecule type" value="Transcribed_RNA"/>
</dbReference>
<organism evidence="1">
    <name type="scientific">Schistocephalus solidus</name>
    <name type="common">Tapeworm</name>
    <dbReference type="NCBI Taxonomy" id="70667"/>
    <lineage>
        <taxon>Eukaryota</taxon>
        <taxon>Metazoa</taxon>
        <taxon>Spiralia</taxon>
        <taxon>Lophotrochozoa</taxon>
        <taxon>Platyhelminthes</taxon>
        <taxon>Cestoda</taxon>
        <taxon>Eucestoda</taxon>
        <taxon>Diphyllobothriidea</taxon>
        <taxon>Diphyllobothriidae</taxon>
        <taxon>Schistocephalus</taxon>
    </lineage>
</organism>
<accession>A0A0X3NNG8</accession>
<dbReference type="EMBL" id="GEEE01016797">
    <property type="protein sequence ID" value="JAP46428.1"/>
    <property type="molecule type" value="Transcribed_RNA"/>
</dbReference>
<dbReference type="EMBL" id="GEEE01021811">
    <property type="protein sequence ID" value="JAP41414.1"/>
    <property type="molecule type" value="Transcribed_RNA"/>
</dbReference>
<dbReference type="EMBL" id="GEEE01010243">
    <property type="protein sequence ID" value="JAP52982.1"/>
    <property type="molecule type" value="Transcribed_RNA"/>
</dbReference>
<dbReference type="EMBL" id="GEEE01018522">
    <property type="protein sequence ID" value="JAP44703.1"/>
    <property type="molecule type" value="Transcribed_RNA"/>
</dbReference>
<dbReference type="AlphaFoldDB" id="A0A0X3NNG8"/>
<evidence type="ECO:0000313" key="1">
    <source>
        <dbReference type="EMBL" id="JAP41414.1"/>
    </source>
</evidence>
<keyword evidence="1" id="KW-0675">Receptor</keyword>
<dbReference type="EMBL" id="GEEE01013818">
    <property type="protein sequence ID" value="JAP49407.1"/>
    <property type="molecule type" value="Transcribed_RNA"/>
</dbReference>
<sequence>MKPLYLNNHIMGGITDEDKGVSNDHLWFISCHQTFSVCCPHSLDITPHLHDKAIFKVEYAGAVDFDLIGHLSAYEIPVLSYTQSCPQGSTLVLLPVLLAASLLF</sequence>
<dbReference type="EMBL" id="GEEE01012265">
    <property type="protein sequence ID" value="JAP50960.1"/>
    <property type="molecule type" value="Transcribed_RNA"/>
</dbReference>
<gene>
    <name evidence="1" type="primary">GCY</name>
    <name evidence="2" type="synonym">GUC2F</name>
    <name evidence="3" type="synonym">YRD6</name>
    <name evidence="1" type="ORF">TR121583</name>
</gene>
<protein>
    <submittedName>
        <fullName evidence="2">Retinal guanylyl cyclase 2</fullName>
    </submittedName>
    <submittedName>
        <fullName evidence="1">Speract receptor</fullName>
    </submittedName>
</protein>
<dbReference type="EMBL" id="GEEE01007003">
    <property type="protein sequence ID" value="JAP56222.1"/>
    <property type="molecule type" value="Transcribed_RNA"/>
</dbReference>
<reference evidence="1" key="1">
    <citation type="submission" date="2016-01" db="EMBL/GenBank/DDBJ databases">
        <title>Reference transcriptome for the parasite Schistocephalus solidus: insights into the molecular evolution of parasitism.</title>
        <authorList>
            <person name="Hebert F.O."/>
            <person name="Grambauer S."/>
            <person name="Barber I."/>
            <person name="Landry C.R."/>
            <person name="Aubin-Horth N."/>
        </authorList>
    </citation>
    <scope>NUCLEOTIDE SEQUENCE</scope>
</reference>
<evidence type="ECO:0000313" key="3">
    <source>
        <dbReference type="EMBL" id="JAP46428.1"/>
    </source>
</evidence>
<dbReference type="EMBL" id="GEEE01004600">
    <property type="protein sequence ID" value="JAP58625.1"/>
    <property type="molecule type" value="Transcribed_RNA"/>
</dbReference>
<evidence type="ECO:0000313" key="2">
    <source>
        <dbReference type="EMBL" id="JAP42916.1"/>
    </source>
</evidence>